<dbReference type="AlphaFoldDB" id="U7QLB0"/>
<feature type="transmembrane region" description="Helical" evidence="5">
    <location>
        <begin position="373"/>
        <end position="393"/>
    </location>
</feature>
<dbReference type="InterPro" id="IPR007016">
    <property type="entry name" value="O-antigen_ligase-rel_domated"/>
</dbReference>
<dbReference type="PANTHER" id="PTHR37422">
    <property type="entry name" value="TEICHURONIC ACID BIOSYNTHESIS PROTEIN TUAE"/>
    <property type="match status" value="1"/>
</dbReference>
<keyword evidence="4 5" id="KW-0472">Membrane</keyword>
<evidence type="ECO:0000256" key="2">
    <source>
        <dbReference type="ARBA" id="ARBA00022692"/>
    </source>
</evidence>
<evidence type="ECO:0000256" key="5">
    <source>
        <dbReference type="SAM" id="Phobius"/>
    </source>
</evidence>
<evidence type="ECO:0000256" key="1">
    <source>
        <dbReference type="ARBA" id="ARBA00004141"/>
    </source>
</evidence>
<feature type="transmembrane region" description="Helical" evidence="5">
    <location>
        <begin position="47"/>
        <end position="64"/>
    </location>
</feature>
<proteinExistence type="predicted"/>
<feature type="transmembrane region" description="Helical" evidence="5">
    <location>
        <begin position="203"/>
        <end position="221"/>
    </location>
</feature>
<feature type="transmembrane region" description="Helical" evidence="5">
    <location>
        <begin position="405"/>
        <end position="425"/>
    </location>
</feature>
<accession>U7QLB0</accession>
<dbReference type="GO" id="GO:0016020">
    <property type="term" value="C:membrane"/>
    <property type="evidence" value="ECO:0007669"/>
    <property type="project" value="UniProtKB-SubCell"/>
</dbReference>
<keyword evidence="3 5" id="KW-1133">Transmembrane helix</keyword>
<keyword evidence="2 5" id="KW-0812">Transmembrane</keyword>
<dbReference type="Proteomes" id="UP000017127">
    <property type="component" value="Unassembled WGS sequence"/>
</dbReference>
<dbReference type="OrthoDB" id="4391260at2"/>
<feature type="transmembrane region" description="Helical" evidence="5">
    <location>
        <begin position="84"/>
        <end position="102"/>
    </location>
</feature>
<gene>
    <name evidence="7" type="ORF">M595_2021</name>
</gene>
<dbReference type="GO" id="GO:0016874">
    <property type="term" value="F:ligase activity"/>
    <property type="evidence" value="ECO:0007669"/>
    <property type="project" value="UniProtKB-KW"/>
</dbReference>
<evidence type="ECO:0000313" key="7">
    <source>
        <dbReference type="EMBL" id="ERT08062.1"/>
    </source>
</evidence>
<dbReference type="Pfam" id="PF04932">
    <property type="entry name" value="Wzy_C"/>
    <property type="match status" value="1"/>
</dbReference>
<name>U7QLB0_9CYAN</name>
<dbReference type="EMBL" id="AUZM01000015">
    <property type="protein sequence ID" value="ERT08062.1"/>
    <property type="molecule type" value="Genomic_DNA"/>
</dbReference>
<organism evidence="7 8">
    <name type="scientific">Lyngbya aestuarii BL J</name>
    <dbReference type="NCBI Taxonomy" id="1348334"/>
    <lineage>
        <taxon>Bacteria</taxon>
        <taxon>Bacillati</taxon>
        <taxon>Cyanobacteriota</taxon>
        <taxon>Cyanophyceae</taxon>
        <taxon>Oscillatoriophycideae</taxon>
        <taxon>Oscillatoriales</taxon>
        <taxon>Microcoleaceae</taxon>
        <taxon>Lyngbya</taxon>
    </lineage>
</organism>
<dbReference type="RefSeq" id="WP_023065825.1">
    <property type="nucleotide sequence ID" value="NZ_AUZM01000015.1"/>
</dbReference>
<sequence>MKDTIKSLLSMVPLFALVPLVFGIIVILIVFHLAGENPKFALTLERIIVFYFFVMIPNLTPYPLYNLHPTYFTTPDVPPPWKVIQILLYGIISFILISRFRYIFRAIIAIFKDIGLGLLLFLIAFSFLWSATPDFTLTASLSLLGPSLFAAYIAKQYNWQELSWFIRWSTSTLALLSFYYAQFKPDIGVHSKGWMGVTAHPNIIAPILAINIVLWTAHAIANPKDIKIAIVTILFSLYVRQQTNSSTSIVVLFLLMCLLMILQFFKSLNYQQALTGFILFLVVAMGLTIVVSSNFEYVIVDVLGKDMTLTGRVPVWNLVLEKAVSQRPLLGFGYYGFWQKSRGEDDPSRYIITDNGFRPRHAHQGFLDLAVDLGLIGLSFFFLSICRYIAFGVKYLITDSKIESTFPLLFLTFLIILNLSESFLLKPSHVWVYYVISSVRLSLDTEKKSL</sequence>
<reference evidence="7 8" key="1">
    <citation type="journal article" date="2013" name="Front. Microbiol.">
        <title>Comparative genomic analyses of the cyanobacterium, Lyngbya aestuarii BL J, a powerful hydrogen producer.</title>
        <authorList>
            <person name="Kothari A."/>
            <person name="Vaughn M."/>
            <person name="Garcia-Pichel F."/>
        </authorList>
    </citation>
    <scope>NUCLEOTIDE SEQUENCE [LARGE SCALE GENOMIC DNA]</scope>
    <source>
        <strain evidence="7 8">BL J</strain>
    </source>
</reference>
<feature type="transmembrane region" description="Helical" evidence="5">
    <location>
        <begin position="165"/>
        <end position="183"/>
    </location>
</feature>
<evidence type="ECO:0000256" key="4">
    <source>
        <dbReference type="ARBA" id="ARBA00023136"/>
    </source>
</evidence>
<dbReference type="InterPro" id="IPR051533">
    <property type="entry name" value="WaaL-like"/>
</dbReference>
<feature type="transmembrane region" description="Helical" evidence="5">
    <location>
        <begin position="109"/>
        <end position="129"/>
    </location>
</feature>
<evidence type="ECO:0000259" key="6">
    <source>
        <dbReference type="Pfam" id="PF04932"/>
    </source>
</evidence>
<comment type="subcellular location">
    <subcellularLocation>
        <location evidence="1">Membrane</location>
        <topology evidence="1">Multi-pass membrane protein</topology>
    </subcellularLocation>
</comment>
<feature type="transmembrane region" description="Helical" evidence="5">
    <location>
        <begin position="277"/>
        <end position="300"/>
    </location>
</feature>
<dbReference type="PANTHER" id="PTHR37422:SF13">
    <property type="entry name" value="LIPOPOLYSACCHARIDE BIOSYNTHESIS PROTEIN PA4999-RELATED"/>
    <property type="match status" value="1"/>
</dbReference>
<feature type="transmembrane region" description="Helical" evidence="5">
    <location>
        <begin position="135"/>
        <end position="153"/>
    </location>
</feature>
<keyword evidence="8" id="KW-1185">Reference proteome</keyword>
<comment type="caution">
    <text evidence="7">The sequence shown here is derived from an EMBL/GenBank/DDBJ whole genome shotgun (WGS) entry which is preliminary data.</text>
</comment>
<evidence type="ECO:0000313" key="8">
    <source>
        <dbReference type="Proteomes" id="UP000017127"/>
    </source>
</evidence>
<feature type="transmembrane region" description="Helical" evidence="5">
    <location>
        <begin position="247"/>
        <end position="265"/>
    </location>
</feature>
<keyword evidence="7" id="KW-0436">Ligase</keyword>
<protein>
    <submittedName>
        <fullName evidence="7">O-Antigen ligase family protein</fullName>
    </submittedName>
</protein>
<feature type="transmembrane region" description="Helical" evidence="5">
    <location>
        <begin position="12"/>
        <end position="35"/>
    </location>
</feature>
<evidence type="ECO:0000256" key="3">
    <source>
        <dbReference type="ARBA" id="ARBA00022989"/>
    </source>
</evidence>
<feature type="domain" description="O-antigen ligase-related" evidence="6">
    <location>
        <begin position="242"/>
        <end position="382"/>
    </location>
</feature>